<comment type="caution">
    <text evidence="2">The sequence shown here is derived from an EMBL/GenBank/DDBJ whole genome shotgun (WGS) entry which is preliminary data.</text>
</comment>
<feature type="domain" description="DUF4240" evidence="1">
    <location>
        <begin position="1"/>
        <end position="137"/>
    </location>
</feature>
<keyword evidence="3" id="KW-1185">Reference proteome</keyword>
<reference evidence="2 3" key="1">
    <citation type="submission" date="2024-10" db="EMBL/GenBank/DDBJ databases">
        <title>The Natural Products Discovery Center: Release of the First 8490 Sequenced Strains for Exploring Actinobacteria Biosynthetic Diversity.</title>
        <authorList>
            <person name="Kalkreuter E."/>
            <person name="Kautsar S.A."/>
            <person name="Yang D."/>
            <person name="Bader C.D."/>
            <person name="Teijaro C.N."/>
            <person name="Fluegel L."/>
            <person name="Davis C.M."/>
            <person name="Simpson J.R."/>
            <person name="Lauterbach L."/>
            <person name="Steele A.D."/>
            <person name="Gui C."/>
            <person name="Meng S."/>
            <person name="Li G."/>
            <person name="Viehrig K."/>
            <person name="Ye F."/>
            <person name="Su P."/>
            <person name="Kiefer A.F."/>
            <person name="Nichols A."/>
            <person name="Cepeda A.J."/>
            <person name="Yan W."/>
            <person name="Fan B."/>
            <person name="Jiang Y."/>
            <person name="Adhikari A."/>
            <person name="Zheng C.-J."/>
            <person name="Schuster L."/>
            <person name="Cowan T.M."/>
            <person name="Smanski M.J."/>
            <person name="Chevrette M.G."/>
            <person name="De Carvalho L.P.S."/>
            <person name="Shen B."/>
        </authorList>
    </citation>
    <scope>NUCLEOTIDE SEQUENCE [LARGE SCALE GENOMIC DNA]</scope>
    <source>
        <strain evidence="2 3">NPDC050545</strain>
    </source>
</reference>
<dbReference type="Pfam" id="PF14024">
    <property type="entry name" value="DUF4240"/>
    <property type="match status" value="1"/>
</dbReference>
<sequence length="196" mass="22769">MNVDAFWELIEQSARETSTKDGRLGWLHEKLARQPVEEILDFASWMQEARLKADTYMVWGAARALDLVGGLDSVWYFHMWLVGLGRETFERVTSDPDTLAEVPEVQSFLHLQRHRLPRTDEDWPEFEELDYVAVKVWPQVTGLDGDALADALQARGYMLDALPNPTDEEWDFDDDEEAARRLPRCTSYFRELYGRA</sequence>
<dbReference type="RefSeq" id="WP_397090141.1">
    <property type="nucleotide sequence ID" value="NZ_JBITGY010000014.1"/>
</dbReference>
<name>A0ABW7Z891_9ACTN</name>
<dbReference type="InterPro" id="IPR025334">
    <property type="entry name" value="DUF4240"/>
</dbReference>
<protein>
    <submittedName>
        <fullName evidence="2">DUF4240 domain-containing protein</fullName>
    </submittedName>
</protein>
<gene>
    <name evidence="2" type="ORF">ACIBG2_43940</name>
</gene>
<evidence type="ECO:0000313" key="3">
    <source>
        <dbReference type="Proteomes" id="UP001612741"/>
    </source>
</evidence>
<dbReference type="EMBL" id="JBITGY010000014">
    <property type="protein sequence ID" value="MFI6504400.1"/>
    <property type="molecule type" value="Genomic_DNA"/>
</dbReference>
<proteinExistence type="predicted"/>
<evidence type="ECO:0000259" key="1">
    <source>
        <dbReference type="Pfam" id="PF14024"/>
    </source>
</evidence>
<dbReference type="Proteomes" id="UP001612741">
    <property type="component" value="Unassembled WGS sequence"/>
</dbReference>
<accession>A0ABW7Z891</accession>
<organism evidence="2 3">
    <name type="scientific">Nonomuraea typhae</name>
    <dbReference type="NCBI Taxonomy" id="2603600"/>
    <lineage>
        <taxon>Bacteria</taxon>
        <taxon>Bacillati</taxon>
        <taxon>Actinomycetota</taxon>
        <taxon>Actinomycetes</taxon>
        <taxon>Streptosporangiales</taxon>
        <taxon>Streptosporangiaceae</taxon>
        <taxon>Nonomuraea</taxon>
    </lineage>
</organism>
<evidence type="ECO:0000313" key="2">
    <source>
        <dbReference type="EMBL" id="MFI6504400.1"/>
    </source>
</evidence>